<keyword evidence="1" id="KW-1133">Transmembrane helix</keyword>
<protein>
    <recommendedName>
        <fullName evidence="4">Tryptophan-rich sensory protein</fullName>
    </recommendedName>
</protein>
<organism evidence="2 3">
    <name type="scientific">Microbacterium lemovicicum</name>
    <dbReference type="NCBI Taxonomy" id="1072463"/>
    <lineage>
        <taxon>Bacteria</taxon>
        <taxon>Bacillati</taxon>
        <taxon>Actinomycetota</taxon>
        <taxon>Actinomycetes</taxon>
        <taxon>Micrococcales</taxon>
        <taxon>Microbacteriaceae</taxon>
        <taxon>Microbacterium</taxon>
    </lineage>
</organism>
<feature type="transmembrane region" description="Helical" evidence="1">
    <location>
        <begin position="241"/>
        <end position="259"/>
    </location>
</feature>
<gene>
    <name evidence="2" type="ORF">CVS47_03308</name>
</gene>
<evidence type="ECO:0008006" key="4">
    <source>
        <dbReference type="Google" id="ProtNLM"/>
    </source>
</evidence>
<evidence type="ECO:0000313" key="3">
    <source>
        <dbReference type="Proteomes" id="UP000276888"/>
    </source>
</evidence>
<reference evidence="2 3" key="1">
    <citation type="submission" date="2018-08" db="EMBL/GenBank/DDBJ databases">
        <title>Microbacterium lemovicicum sp. nov., a bacterium isolated from a natural uranium-rich soil.</title>
        <authorList>
            <person name="ORTET P."/>
        </authorList>
    </citation>
    <scope>NUCLEOTIDE SEQUENCE [LARGE SCALE GENOMIC DNA]</scope>
    <source>
        <strain evidence="2 3">Viu22</strain>
    </source>
</reference>
<feature type="transmembrane region" description="Helical" evidence="1">
    <location>
        <begin position="118"/>
        <end position="135"/>
    </location>
</feature>
<accession>A0A3S9WEX9</accession>
<feature type="transmembrane region" description="Helical" evidence="1">
    <location>
        <begin position="216"/>
        <end position="235"/>
    </location>
</feature>
<feature type="transmembrane region" description="Helical" evidence="1">
    <location>
        <begin position="92"/>
        <end position="112"/>
    </location>
</feature>
<feature type="transmembrane region" description="Helical" evidence="1">
    <location>
        <begin position="191"/>
        <end position="211"/>
    </location>
</feature>
<feature type="transmembrane region" description="Helical" evidence="1">
    <location>
        <begin position="60"/>
        <end position="80"/>
    </location>
</feature>
<sequence length="269" mass="28340">MTTMTRTRGSATSRRITAGRLLVLILAIGQPVSSLAFDLLSPNELQGGADFSPIVPPGPMFSIWGLIIVASIFWSLLQARPSVQVSPLRDRLVAPNSALYVGFFLWLSAAAIGQQSPLTLVVFVLIVGANLVAWARISQGREEIAGWKRVDRVSLYLSQGVYAGWTSMAFFVNVATVVQGSGAPIEGGWGTTWQILVIAAAAGTAVLFLVVSRGSIWYAAIASYALVGATISTAVSGFGVLSVALVSGLVIIAVTTIAVRRRLGPAVQR</sequence>
<dbReference type="EMBL" id="CP031423">
    <property type="protein sequence ID" value="AZS38649.1"/>
    <property type="molecule type" value="Genomic_DNA"/>
</dbReference>
<dbReference type="OrthoDB" id="5189031at2"/>
<keyword evidence="1" id="KW-0812">Transmembrane</keyword>
<evidence type="ECO:0000313" key="2">
    <source>
        <dbReference type="EMBL" id="AZS38649.1"/>
    </source>
</evidence>
<feature type="transmembrane region" description="Helical" evidence="1">
    <location>
        <begin position="156"/>
        <end position="179"/>
    </location>
</feature>
<dbReference type="RefSeq" id="WP_127097048.1">
    <property type="nucleotide sequence ID" value="NZ_CP031423.1"/>
</dbReference>
<name>A0A3S9WEX9_9MICO</name>
<keyword evidence="1" id="KW-0472">Membrane</keyword>
<dbReference type="Proteomes" id="UP000276888">
    <property type="component" value="Chromosome"/>
</dbReference>
<keyword evidence="3" id="KW-1185">Reference proteome</keyword>
<evidence type="ECO:0000256" key="1">
    <source>
        <dbReference type="SAM" id="Phobius"/>
    </source>
</evidence>
<proteinExistence type="predicted"/>
<dbReference type="AlphaFoldDB" id="A0A3S9WEX9"/>
<dbReference type="KEGG" id="mlv:CVS47_03308"/>